<gene>
    <name evidence="2" type="ORF">L9F63_012453</name>
</gene>
<evidence type="ECO:0000313" key="2">
    <source>
        <dbReference type="EMBL" id="KAJ9596511.1"/>
    </source>
</evidence>
<protein>
    <submittedName>
        <fullName evidence="2">Uncharacterized protein</fullName>
    </submittedName>
</protein>
<reference evidence="2" key="1">
    <citation type="journal article" date="2023" name="IScience">
        <title>Live-bearing cockroach genome reveals convergent evolutionary mechanisms linked to viviparity in insects and beyond.</title>
        <authorList>
            <person name="Fouks B."/>
            <person name="Harrison M.C."/>
            <person name="Mikhailova A.A."/>
            <person name="Marchal E."/>
            <person name="English S."/>
            <person name="Carruthers M."/>
            <person name="Jennings E.C."/>
            <person name="Chiamaka E.L."/>
            <person name="Frigard R.A."/>
            <person name="Pippel M."/>
            <person name="Attardo G.M."/>
            <person name="Benoit J.B."/>
            <person name="Bornberg-Bauer E."/>
            <person name="Tobe S.S."/>
        </authorList>
    </citation>
    <scope>NUCLEOTIDE SEQUENCE</scope>
    <source>
        <strain evidence="2">Stay&amp;Tobe</strain>
    </source>
</reference>
<keyword evidence="3" id="KW-1185">Reference proteome</keyword>
<dbReference type="Proteomes" id="UP001233999">
    <property type="component" value="Unassembled WGS sequence"/>
</dbReference>
<proteinExistence type="predicted"/>
<name>A0AAD8ACG1_DIPPU</name>
<evidence type="ECO:0000256" key="1">
    <source>
        <dbReference type="SAM" id="MobiDB-lite"/>
    </source>
</evidence>
<dbReference type="EMBL" id="JASPKZ010001983">
    <property type="protein sequence ID" value="KAJ9596511.1"/>
    <property type="molecule type" value="Genomic_DNA"/>
</dbReference>
<feature type="compositionally biased region" description="Polar residues" evidence="1">
    <location>
        <begin position="1"/>
        <end position="12"/>
    </location>
</feature>
<comment type="caution">
    <text evidence="2">The sequence shown here is derived from an EMBL/GenBank/DDBJ whole genome shotgun (WGS) entry which is preliminary data.</text>
</comment>
<reference evidence="2" key="2">
    <citation type="submission" date="2023-05" db="EMBL/GenBank/DDBJ databases">
        <authorList>
            <person name="Fouks B."/>
        </authorList>
    </citation>
    <scope>NUCLEOTIDE SEQUENCE</scope>
    <source>
        <strain evidence="2">Stay&amp;Tobe</strain>
        <tissue evidence="2">Testes</tissue>
    </source>
</reference>
<feature type="region of interest" description="Disordered" evidence="1">
    <location>
        <begin position="1"/>
        <end position="24"/>
    </location>
</feature>
<accession>A0AAD8ACG1</accession>
<evidence type="ECO:0000313" key="3">
    <source>
        <dbReference type="Proteomes" id="UP001233999"/>
    </source>
</evidence>
<sequence length="80" mass="9027">MGRSCNKTTTRQMGAGNHHVGPLHWKTNTRSAKKKMGRHVQTDVGRTLVNHSPQQEQVETTSEQSKSGLKFLINYSEVHK</sequence>
<organism evidence="2 3">
    <name type="scientific">Diploptera punctata</name>
    <name type="common">Pacific beetle cockroach</name>
    <dbReference type="NCBI Taxonomy" id="6984"/>
    <lineage>
        <taxon>Eukaryota</taxon>
        <taxon>Metazoa</taxon>
        <taxon>Ecdysozoa</taxon>
        <taxon>Arthropoda</taxon>
        <taxon>Hexapoda</taxon>
        <taxon>Insecta</taxon>
        <taxon>Pterygota</taxon>
        <taxon>Neoptera</taxon>
        <taxon>Polyneoptera</taxon>
        <taxon>Dictyoptera</taxon>
        <taxon>Blattodea</taxon>
        <taxon>Blaberoidea</taxon>
        <taxon>Blaberidae</taxon>
        <taxon>Diplopterinae</taxon>
        <taxon>Diploptera</taxon>
    </lineage>
</organism>
<dbReference type="AlphaFoldDB" id="A0AAD8ACG1"/>